<dbReference type="SMART" id="SM00903">
    <property type="entry name" value="Flavin_Reduct"/>
    <property type="match status" value="1"/>
</dbReference>
<dbReference type="GO" id="GO:0010181">
    <property type="term" value="F:FMN binding"/>
    <property type="evidence" value="ECO:0007669"/>
    <property type="project" value="InterPro"/>
</dbReference>
<protein>
    <submittedName>
        <fullName evidence="3">Flavin reductase</fullName>
    </submittedName>
</protein>
<evidence type="ECO:0000313" key="3">
    <source>
        <dbReference type="EMBL" id="NGN42927.1"/>
    </source>
</evidence>
<dbReference type="EMBL" id="JAAKZG010000007">
    <property type="protein sequence ID" value="NGN42927.1"/>
    <property type="molecule type" value="Genomic_DNA"/>
</dbReference>
<organism evidence="3 4">
    <name type="scientific">Mesorhizobium zhangyense</name>
    <dbReference type="NCBI Taxonomy" id="1776730"/>
    <lineage>
        <taxon>Bacteria</taxon>
        <taxon>Pseudomonadati</taxon>
        <taxon>Pseudomonadota</taxon>
        <taxon>Alphaproteobacteria</taxon>
        <taxon>Hyphomicrobiales</taxon>
        <taxon>Phyllobacteriaceae</taxon>
        <taxon>Mesorhizobium</taxon>
    </lineage>
</organism>
<dbReference type="PANTHER" id="PTHR30466">
    <property type="entry name" value="FLAVIN REDUCTASE"/>
    <property type="match status" value="1"/>
</dbReference>
<proteinExistence type="predicted"/>
<dbReference type="PANTHER" id="PTHR30466:SF1">
    <property type="entry name" value="FMN REDUCTASE (NADH) RUTF"/>
    <property type="match status" value="1"/>
</dbReference>
<keyword evidence="4" id="KW-1185">Reference proteome</keyword>
<reference evidence="3 4" key="1">
    <citation type="submission" date="2020-02" db="EMBL/GenBank/DDBJ databases">
        <title>Genome sequence of the type strain CGMCC 1.15528 of Mesorhizobium zhangyense.</title>
        <authorList>
            <person name="Gao J."/>
            <person name="Sun J."/>
        </authorList>
    </citation>
    <scope>NUCLEOTIDE SEQUENCE [LARGE SCALE GENOMIC DNA]</scope>
    <source>
        <strain evidence="3 4">CGMCC 1.15528</strain>
    </source>
</reference>
<dbReference type="InterPro" id="IPR012349">
    <property type="entry name" value="Split_barrel_FMN-bd"/>
</dbReference>
<dbReference type="SUPFAM" id="SSF50475">
    <property type="entry name" value="FMN-binding split barrel"/>
    <property type="match status" value="1"/>
</dbReference>
<name>A0A7C9VD61_9HYPH</name>
<feature type="domain" description="Flavin reductase like" evidence="2">
    <location>
        <begin position="13"/>
        <end position="156"/>
    </location>
</feature>
<evidence type="ECO:0000313" key="4">
    <source>
        <dbReference type="Proteomes" id="UP000481252"/>
    </source>
</evidence>
<keyword evidence="1" id="KW-0560">Oxidoreductase</keyword>
<dbReference type="InterPro" id="IPR002563">
    <property type="entry name" value="Flavin_Rdtase-like_dom"/>
</dbReference>
<evidence type="ECO:0000259" key="2">
    <source>
        <dbReference type="SMART" id="SM00903"/>
    </source>
</evidence>
<dbReference type="RefSeq" id="WP_165119292.1">
    <property type="nucleotide sequence ID" value="NZ_JAAKZG010000007.1"/>
</dbReference>
<dbReference type="InterPro" id="IPR050268">
    <property type="entry name" value="NADH-dep_flavin_reductase"/>
</dbReference>
<dbReference type="Gene3D" id="2.30.110.10">
    <property type="entry name" value="Electron Transport, Fmn-binding Protein, Chain A"/>
    <property type="match status" value="1"/>
</dbReference>
<dbReference type="GO" id="GO:0006208">
    <property type="term" value="P:pyrimidine nucleobase catabolic process"/>
    <property type="evidence" value="ECO:0007669"/>
    <property type="project" value="TreeGrafter"/>
</dbReference>
<sequence>MAAIDPRALRDAFGAFLTGVTVVTTHDTAGQPVGFTANSFTSVSLDPPLLLVCLARSSRNFEALTKAQGFAINILSETQKDVSNTFARPVEDRFATVDWKRGPHGAPVFSEVAAWFDCSTETIVDGGDHVILIGKVEAFENGKSNGLGYARGSYFTPSLAQKAVSAAGSEATVIAGAVAARDGEVLLVEKEAGVYALPSCELVSGDGPERLQKYLSEATHLPASIGFIYSVYEDTTASKQHIVYRCQLGPGEPATGRFFAVDALPLTTIADAATVDILRRYAAESVLGNFGMYVGNERSGRVHPVAGKVQP</sequence>
<accession>A0A7C9VD61</accession>
<dbReference type="Gene3D" id="3.90.79.10">
    <property type="entry name" value="Nucleoside Triphosphate Pyrophosphohydrolase"/>
    <property type="match status" value="1"/>
</dbReference>
<dbReference type="GO" id="GO:0042602">
    <property type="term" value="F:riboflavin reductase (NADPH) activity"/>
    <property type="evidence" value="ECO:0007669"/>
    <property type="project" value="TreeGrafter"/>
</dbReference>
<comment type="caution">
    <text evidence="3">The sequence shown here is derived from an EMBL/GenBank/DDBJ whole genome shotgun (WGS) entry which is preliminary data.</text>
</comment>
<dbReference type="Proteomes" id="UP000481252">
    <property type="component" value="Unassembled WGS sequence"/>
</dbReference>
<gene>
    <name evidence="3" type="ORF">G6N74_17800</name>
</gene>
<evidence type="ECO:0000256" key="1">
    <source>
        <dbReference type="ARBA" id="ARBA00023002"/>
    </source>
</evidence>
<dbReference type="Pfam" id="PF01613">
    <property type="entry name" value="Flavin_Reduct"/>
    <property type="match status" value="1"/>
</dbReference>
<dbReference type="AlphaFoldDB" id="A0A7C9VD61"/>